<dbReference type="InterPro" id="IPR014048">
    <property type="entry name" value="MethylDNA_cys_MeTrfase_DNA-bd"/>
</dbReference>
<dbReference type="EC" id="2.1.1.63" evidence="8"/>
<dbReference type="InterPro" id="IPR023546">
    <property type="entry name" value="MGMT"/>
</dbReference>
<feature type="domain" description="Methylguanine DNA methyltransferase ribonuclease-like" evidence="10">
    <location>
        <begin position="31"/>
        <end position="58"/>
    </location>
</feature>
<dbReference type="CDD" id="cd06445">
    <property type="entry name" value="ATase"/>
    <property type="match status" value="1"/>
</dbReference>
<dbReference type="Proteomes" id="UP001597295">
    <property type="component" value="Unassembled WGS sequence"/>
</dbReference>
<dbReference type="InterPro" id="IPR036631">
    <property type="entry name" value="MGMT_N_sf"/>
</dbReference>
<reference evidence="12" key="1">
    <citation type="journal article" date="2019" name="Int. J. Syst. Evol. Microbiol.">
        <title>The Global Catalogue of Microorganisms (GCM) 10K type strain sequencing project: providing services to taxonomists for standard genome sequencing and annotation.</title>
        <authorList>
            <consortium name="The Broad Institute Genomics Platform"/>
            <consortium name="The Broad Institute Genome Sequencing Center for Infectious Disease"/>
            <person name="Wu L."/>
            <person name="Ma J."/>
        </authorList>
    </citation>
    <scope>NUCLEOTIDE SEQUENCE [LARGE SCALE GENOMIC DNA]</scope>
    <source>
        <strain evidence="12">CGMCC 1.19062</strain>
    </source>
</reference>
<evidence type="ECO:0000256" key="5">
    <source>
        <dbReference type="ARBA" id="ARBA00022763"/>
    </source>
</evidence>
<evidence type="ECO:0000256" key="2">
    <source>
        <dbReference type="ARBA" id="ARBA00022490"/>
    </source>
</evidence>
<dbReference type="GO" id="GO:0032259">
    <property type="term" value="P:methylation"/>
    <property type="evidence" value="ECO:0007669"/>
    <property type="project" value="UniProtKB-KW"/>
</dbReference>
<evidence type="ECO:0000256" key="7">
    <source>
        <dbReference type="ARBA" id="ARBA00049348"/>
    </source>
</evidence>
<keyword evidence="12" id="KW-1185">Reference proteome</keyword>
<dbReference type="Gene3D" id="3.30.160.70">
    <property type="entry name" value="Methylated DNA-protein cysteine methyltransferase domain"/>
    <property type="match status" value="1"/>
</dbReference>
<dbReference type="InterPro" id="IPR036388">
    <property type="entry name" value="WH-like_DNA-bd_sf"/>
</dbReference>
<keyword evidence="3 8" id="KW-0489">Methyltransferase</keyword>
<dbReference type="InterPro" id="IPR001497">
    <property type="entry name" value="MethylDNA_cys_MeTrfase_AS"/>
</dbReference>
<comment type="subcellular location">
    <subcellularLocation>
        <location evidence="8">Cytoplasm</location>
    </subcellularLocation>
</comment>
<comment type="function">
    <text evidence="8">Involved in the cellular defense against the biological effects of O6-methylguanine (O6-MeG) and O4-methylthymine (O4-MeT) in DNA. Repairs the methylated nucleobase in DNA by stoichiometrically transferring the methyl group to a cysteine residue in the enzyme. This is a suicide reaction: the enzyme is irreversibly inactivated.</text>
</comment>
<dbReference type="GO" id="GO:0003908">
    <property type="term" value="F:methylated-DNA-[protein]-cysteine S-methyltransferase activity"/>
    <property type="evidence" value="ECO:0007669"/>
    <property type="project" value="UniProtKB-EC"/>
</dbReference>
<evidence type="ECO:0000256" key="6">
    <source>
        <dbReference type="ARBA" id="ARBA00023204"/>
    </source>
</evidence>
<keyword evidence="5 8" id="KW-0227">DNA damage</keyword>
<dbReference type="SUPFAM" id="SSF53155">
    <property type="entry name" value="Methylated DNA-protein cysteine methyltransferase domain"/>
    <property type="match status" value="1"/>
</dbReference>
<comment type="caution">
    <text evidence="11">The sequence shown here is derived from an EMBL/GenBank/DDBJ whole genome shotgun (WGS) entry which is preliminary data.</text>
</comment>
<keyword evidence="2 8" id="KW-0963">Cytoplasm</keyword>
<name>A0ABW5DMY7_9PROT</name>
<evidence type="ECO:0000256" key="1">
    <source>
        <dbReference type="ARBA" id="ARBA00001286"/>
    </source>
</evidence>
<evidence type="ECO:0000256" key="8">
    <source>
        <dbReference type="HAMAP-Rule" id="MF_00772"/>
    </source>
</evidence>
<comment type="catalytic activity">
    <reaction evidence="1 8">
        <text>a 4-O-methyl-thymidine in DNA + L-cysteinyl-[protein] = a thymidine in DNA + S-methyl-L-cysteinyl-[protein]</text>
        <dbReference type="Rhea" id="RHEA:53428"/>
        <dbReference type="Rhea" id="RHEA-COMP:10131"/>
        <dbReference type="Rhea" id="RHEA-COMP:10132"/>
        <dbReference type="Rhea" id="RHEA-COMP:13555"/>
        <dbReference type="Rhea" id="RHEA-COMP:13556"/>
        <dbReference type="ChEBI" id="CHEBI:29950"/>
        <dbReference type="ChEBI" id="CHEBI:82612"/>
        <dbReference type="ChEBI" id="CHEBI:137386"/>
        <dbReference type="ChEBI" id="CHEBI:137387"/>
        <dbReference type="EC" id="2.1.1.63"/>
    </reaction>
</comment>
<comment type="miscellaneous">
    <text evidence="8">This enzyme catalyzes only one turnover and therefore is not strictly catalytic. According to one definition, an enzyme is a biocatalyst that acts repeatedly and over many reaction cycles.</text>
</comment>
<feature type="active site" description="Nucleophile; methyl group acceptor" evidence="8">
    <location>
        <position position="114"/>
    </location>
</feature>
<dbReference type="EMBL" id="JBHUIP010000003">
    <property type="protein sequence ID" value="MFD2262294.1"/>
    <property type="molecule type" value="Genomic_DNA"/>
</dbReference>
<dbReference type="Gene3D" id="1.10.10.10">
    <property type="entry name" value="Winged helix-like DNA-binding domain superfamily/Winged helix DNA-binding domain"/>
    <property type="match status" value="1"/>
</dbReference>
<feature type="domain" description="Methylated-DNA-[protein]-cysteine S-methyltransferase DNA binding" evidence="9">
    <location>
        <begin position="63"/>
        <end position="142"/>
    </location>
</feature>
<keyword evidence="4 8" id="KW-0808">Transferase</keyword>
<dbReference type="InterPro" id="IPR008332">
    <property type="entry name" value="MethylG_MeTrfase_N"/>
</dbReference>
<dbReference type="PROSITE" id="PS00374">
    <property type="entry name" value="MGMT"/>
    <property type="match status" value="1"/>
</dbReference>
<evidence type="ECO:0000259" key="10">
    <source>
        <dbReference type="Pfam" id="PF02870"/>
    </source>
</evidence>
<proteinExistence type="inferred from homology"/>
<dbReference type="Pfam" id="PF02870">
    <property type="entry name" value="Methyltransf_1N"/>
    <property type="match status" value="1"/>
</dbReference>
<dbReference type="NCBIfam" id="TIGR00589">
    <property type="entry name" value="ogt"/>
    <property type="match status" value="1"/>
</dbReference>
<organism evidence="11 12">
    <name type="scientific">Lacibacterium aquatile</name>
    <dbReference type="NCBI Taxonomy" id="1168082"/>
    <lineage>
        <taxon>Bacteria</taxon>
        <taxon>Pseudomonadati</taxon>
        <taxon>Pseudomonadota</taxon>
        <taxon>Alphaproteobacteria</taxon>
        <taxon>Rhodospirillales</taxon>
        <taxon>Rhodospirillaceae</taxon>
    </lineage>
</organism>
<comment type="similarity">
    <text evidence="8">Belongs to the MGMT family.</text>
</comment>
<dbReference type="SUPFAM" id="SSF46767">
    <property type="entry name" value="Methylated DNA-protein cysteine methyltransferase, C-terminal domain"/>
    <property type="match status" value="1"/>
</dbReference>
<dbReference type="PANTHER" id="PTHR10815">
    <property type="entry name" value="METHYLATED-DNA--PROTEIN-CYSTEINE METHYLTRANSFERASE"/>
    <property type="match status" value="1"/>
</dbReference>
<dbReference type="InterPro" id="IPR036217">
    <property type="entry name" value="MethylDNA_cys_MeTrfase_DNAb"/>
</dbReference>
<evidence type="ECO:0000259" key="9">
    <source>
        <dbReference type="Pfam" id="PF01035"/>
    </source>
</evidence>
<gene>
    <name evidence="11" type="ORF">ACFSM5_05295</name>
</gene>
<evidence type="ECO:0000256" key="4">
    <source>
        <dbReference type="ARBA" id="ARBA00022679"/>
    </source>
</evidence>
<evidence type="ECO:0000313" key="11">
    <source>
        <dbReference type="EMBL" id="MFD2262294.1"/>
    </source>
</evidence>
<evidence type="ECO:0000313" key="12">
    <source>
        <dbReference type="Proteomes" id="UP001597295"/>
    </source>
</evidence>
<dbReference type="HAMAP" id="MF_00772">
    <property type="entry name" value="OGT"/>
    <property type="match status" value="1"/>
</dbReference>
<keyword evidence="6 8" id="KW-0234">DNA repair</keyword>
<dbReference type="PANTHER" id="PTHR10815:SF5">
    <property type="entry name" value="METHYLATED-DNA--PROTEIN-CYSTEINE METHYLTRANSFERASE"/>
    <property type="match status" value="1"/>
</dbReference>
<sequence length="150" mass="16438">MNSDGALTRFILPDDEQPRWIAELGESPDWDEAAIAPVARQVDEYFARKRRDFDLPLAAEGTEFQQAVWRQLCLIPYGETISYGEMARRIGNPDAQRAVGMANNANPIGLIVPCHRVIGAGGKLVGFGGGLPMKVALLRFEGPEPDLFGI</sequence>
<dbReference type="RefSeq" id="WP_379875221.1">
    <property type="nucleotide sequence ID" value="NZ_JBHUIP010000003.1"/>
</dbReference>
<comment type="catalytic activity">
    <reaction evidence="7 8">
        <text>a 6-O-methyl-2'-deoxyguanosine in DNA + L-cysteinyl-[protein] = S-methyl-L-cysteinyl-[protein] + a 2'-deoxyguanosine in DNA</text>
        <dbReference type="Rhea" id="RHEA:24000"/>
        <dbReference type="Rhea" id="RHEA-COMP:10131"/>
        <dbReference type="Rhea" id="RHEA-COMP:10132"/>
        <dbReference type="Rhea" id="RHEA-COMP:11367"/>
        <dbReference type="Rhea" id="RHEA-COMP:11368"/>
        <dbReference type="ChEBI" id="CHEBI:29950"/>
        <dbReference type="ChEBI" id="CHEBI:82612"/>
        <dbReference type="ChEBI" id="CHEBI:85445"/>
        <dbReference type="ChEBI" id="CHEBI:85448"/>
        <dbReference type="EC" id="2.1.1.63"/>
    </reaction>
</comment>
<protein>
    <recommendedName>
        <fullName evidence="8">Methylated-DNA--protein-cysteine methyltransferase</fullName>
        <ecNumber evidence="8">2.1.1.63</ecNumber>
    </recommendedName>
    <alternativeName>
        <fullName evidence="8">6-O-methylguanine-DNA methyltransferase</fullName>
        <shortName evidence="8">MGMT</shortName>
    </alternativeName>
    <alternativeName>
        <fullName evidence="8">O-6-methylguanine-DNA-alkyltransferase</fullName>
    </alternativeName>
</protein>
<evidence type="ECO:0000256" key="3">
    <source>
        <dbReference type="ARBA" id="ARBA00022603"/>
    </source>
</evidence>
<accession>A0ABW5DMY7</accession>
<dbReference type="Pfam" id="PF01035">
    <property type="entry name" value="DNA_binding_1"/>
    <property type="match status" value="1"/>
</dbReference>